<evidence type="ECO:0000313" key="4">
    <source>
        <dbReference type="Proteomes" id="UP000001861"/>
    </source>
</evidence>
<feature type="transmembrane region" description="Helical" evidence="2">
    <location>
        <begin position="71"/>
        <end position="94"/>
    </location>
</feature>
<dbReference type="eggNOG" id="ENOG502SJ8T">
    <property type="taxonomic scope" value="Eukaryota"/>
</dbReference>
<dbReference type="OMA" id="QAWICAF"/>
<dbReference type="Proteomes" id="UP000001861">
    <property type="component" value="Unassembled WGS sequence"/>
</dbReference>
<evidence type="ECO:0000256" key="1">
    <source>
        <dbReference type="SAM" id="MobiDB-lite"/>
    </source>
</evidence>
<evidence type="ECO:0000256" key="2">
    <source>
        <dbReference type="SAM" id="Phobius"/>
    </source>
</evidence>
<feature type="transmembrane region" description="Helical" evidence="2">
    <location>
        <begin position="154"/>
        <end position="179"/>
    </location>
</feature>
<name>A8NAT5_COPC7</name>
<feature type="region of interest" description="Disordered" evidence="1">
    <location>
        <begin position="230"/>
        <end position="249"/>
    </location>
</feature>
<evidence type="ECO:0008006" key="5">
    <source>
        <dbReference type="Google" id="ProtNLM"/>
    </source>
</evidence>
<dbReference type="RefSeq" id="XP_001831937.2">
    <property type="nucleotide sequence ID" value="XM_001831885.2"/>
</dbReference>
<comment type="caution">
    <text evidence="3">The sequence shown here is derived from an EMBL/GenBank/DDBJ whole genome shotgun (WGS) entry which is preliminary data.</text>
</comment>
<reference evidence="3 4" key="1">
    <citation type="journal article" date="2010" name="Proc. Natl. Acad. Sci. U.S.A.">
        <title>Insights into evolution of multicellular fungi from the assembled chromosomes of the mushroom Coprinopsis cinerea (Coprinus cinereus).</title>
        <authorList>
            <person name="Stajich J.E."/>
            <person name="Wilke S.K."/>
            <person name="Ahren D."/>
            <person name="Au C.H."/>
            <person name="Birren B.W."/>
            <person name="Borodovsky M."/>
            <person name="Burns C."/>
            <person name="Canback B."/>
            <person name="Casselton L.A."/>
            <person name="Cheng C.K."/>
            <person name="Deng J."/>
            <person name="Dietrich F.S."/>
            <person name="Fargo D.C."/>
            <person name="Farman M.L."/>
            <person name="Gathman A.C."/>
            <person name="Goldberg J."/>
            <person name="Guigo R."/>
            <person name="Hoegger P.J."/>
            <person name="Hooker J.B."/>
            <person name="Huggins A."/>
            <person name="James T.Y."/>
            <person name="Kamada T."/>
            <person name="Kilaru S."/>
            <person name="Kodira C."/>
            <person name="Kues U."/>
            <person name="Kupfer D."/>
            <person name="Kwan H.S."/>
            <person name="Lomsadze A."/>
            <person name="Li W."/>
            <person name="Lilly W.W."/>
            <person name="Ma L.J."/>
            <person name="Mackey A.J."/>
            <person name="Manning G."/>
            <person name="Martin F."/>
            <person name="Muraguchi H."/>
            <person name="Natvig D.O."/>
            <person name="Palmerini H."/>
            <person name="Ramesh M.A."/>
            <person name="Rehmeyer C.J."/>
            <person name="Roe B.A."/>
            <person name="Shenoy N."/>
            <person name="Stanke M."/>
            <person name="Ter-Hovhannisyan V."/>
            <person name="Tunlid A."/>
            <person name="Velagapudi R."/>
            <person name="Vision T.J."/>
            <person name="Zeng Q."/>
            <person name="Zolan M.E."/>
            <person name="Pukkila P.J."/>
        </authorList>
    </citation>
    <scope>NUCLEOTIDE SEQUENCE [LARGE SCALE GENOMIC DNA]</scope>
    <source>
        <strain evidence="4">Okayama-7 / 130 / ATCC MYA-4618 / FGSC 9003</strain>
    </source>
</reference>
<gene>
    <name evidence="3" type="ORF">CC1G_06988</name>
</gene>
<keyword evidence="4" id="KW-1185">Reference proteome</keyword>
<feature type="transmembrane region" description="Helical" evidence="2">
    <location>
        <begin position="185"/>
        <end position="204"/>
    </location>
</feature>
<dbReference type="AlphaFoldDB" id="A8NAT5"/>
<sequence>MFIIITFHNSLNVYRMITAYVYQVPLEAAVQYIRNLDNWDAYALPLLLAILIWLADILAIYRCYLIWSHTLLPVALPILLLLASIGTHSVNLWWFGHRTARSIDEMQPLFNTTFPLHLAQNVLTTFLIAYKIWMEHQKVKRIGIAVVGGMNLMSVIRIFIESAALYTIEMLLAVIFFFARHPAQVIFQHALIPTTGIVFALLAIRVHTARHRDHGRNIQSSNSIIPSWLHGGEDNRNAGTGTASRRLTQGGMGMPIVTTVTEEHRLEDITTFNRHDSGSDGKTDGNLTYDQNRTTDVKFVV</sequence>
<dbReference type="HOGENOM" id="CLU_044614_1_2_1"/>
<dbReference type="GeneID" id="6008418"/>
<keyword evidence="2" id="KW-0812">Transmembrane</keyword>
<evidence type="ECO:0000313" key="3">
    <source>
        <dbReference type="EMBL" id="EAU89836.2"/>
    </source>
</evidence>
<dbReference type="KEGG" id="cci:CC1G_06988"/>
<protein>
    <recommendedName>
        <fullName evidence="5">Integral membrane protein</fullName>
    </recommendedName>
</protein>
<dbReference type="VEuPathDB" id="FungiDB:CC1G_06988"/>
<dbReference type="EMBL" id="AACS02000009">
    <property type="protein sequence ID" value="EAU89836.2"/>
    <property type="molecule type" value="Genomic_DNA"/>
</dbReference>
<proteinExistence type="predicted"/>
<feature type="compositionally biased region" description="Polar residues" evidence="1">
    <location>
        <begin position="237"/>
        <end position="247"/>
    </location>
</feature>
<accession>A8NAT5</accession>
<organism evidence="3 4">
    <name type="scientific">Coprinopsis cinerea (strain Okayama-7 / 130 / ATCC MYA-4618 / FGSC 9003)</name>
    <name type="common">Inky cap fungus</name>
    <name type="synonym">Hormographiella aspergillata</name>
    <dbReference type="NCBI Taxonomy" id="240176"/>
    <lineage>
        <taxon>Eukaryota</taxon>
        <taxon>Fungi</taxon>
        <taxon>Dikarya</taxon>
        <taxon>Basidiomycota</taxon>
        <taxon>Agaricomycotina</taxon>
        <taxon>Agaricomycetes</taxon>
        <taxon>Agaricomycetidae</taxon>
        <taxon>Agaricales</taxon>
        <taxon>Agaricineae</taxon>
        <taxon>Psathyrellaceae</taxon>
        <taxon>Coprinopsis</taxon>
    </lineage>
</organism>
<dbReference type="InParanoid" id="A8NAT5"/>
<dbReference type="OrthoDB" id="3346544at2759"/>
<keyword evidence="2" id="KW-0472">Membrane</keyword>
<keyword evidence="2" id="KW-1133">Transmembrane helix</keyword>
<feature type="transmembrane region" description="Helical" evidence="2">
    <location>
        <begin position="42"/>
        <end position="64"/>
    </location>
</feature>